<proteinExistence type="predicted"/>
<organism evidence="2">
    <name type="scientific">Siphoviridae sp. ctY1p61</name>
    <dbReference type="NCBI Taxonomy" id="2826373"/>
    <lineage>
        <taxon>Viruses</taxon>
        <taxon>Duplodnaviria</taxon>
        <taxon>Heunggongvirae</taxon>
        <taxon>Uroviricota</taxon>
        <taxon>Caudoviricetes</taxon>
    </lineage>
</organism>
<accession>A0A8S5NKX0</accession>
<sequence length="35" mass="3844">MRPRMPRCPPSSPPGRPTLTASWASRQTIRPPGSL</sequence>
<evidence type="ECO:0000256" key="1">
    <source>
        <dbReference type="SAM" id="MobiDB-lite"/>
    </source>
</evidence>
<name>A0A8S5NKX0_9CAUD</name>
<feature type="compositionally biased region" description="Pro residues" evidence="1">
    <location>
        <begin position="1"/>
        <end position="16"/>
    </location>
</feature>
<feature type="compositionally biased region" description="Polar residues" evidence="1">
    <location>
        <begin position="19"/>
        <end position="28"/>
    </location>
</feature>
<dbReference type="EMBL" id="BK015192">
    <property type="protein sequence ID" value="DAD95453.1"/>
    <property type="molecule type" value="Genomic_DNA"/>
</dbReference>
<reference evidence="2" key="1">
    <citation type="journal article" date="2021" name="Proc. Natl. Acad. Sci. U.S.A.">
        <title>A Catalog of Tens of Thousands of Viruses from Human Metagenomes Reveals Hidden Associations with Chronic Diseases.</title>
        <authorList>
            <person name="Tisza M.J."/>
            <person name="Buck C.B."/>
        </authorList>
    </citation>
    <scope>NUCLEOTIDE SEQUENCE</scope>
    <source>
        <strain evidence="2">CtY1p61</strain>
    </source>
</reference>
<feature type="region of interest" description="Disordered" evidence="1">
    <location>
        <begin position="1"/>
        <end position="35"/>
    </location>
</feature>
<protein>
    <submittedName>
        <fullName evidence="2">Uncharacterized protein</fullName>
    </submittedName>
</protein>
<evidence type="ECO:0000313" key="2">
    <source>
        <dbReference type="EMBL" id="DAD95453.1"/>
    </source>
</evidence>